<feature type="repeat" description="WD" evidence="3">
    <location>
        <begin position="316"/>
        <end position="344"/>
    </location>
</feature>
<dbReference type="GO" id="GO:0000045">
    <property type="term" value="P:autophagosome assembly"/>
    <property type="evidence" value="ECO:0007669"/>
    <property type="project" value="InterPro"/>
</dbReference>
<dbReference type="Gene3D" id="2.130.10.10">
    <property type="entry name" value="YVTN repeat-like/Quinoprotein amine dehydrogenase"/>
    <property type="match status" value="3"/>
</dbReference>
<dbReference type="PROSITE" id="PS50294">
    <property type="entry name" value="WD_REPEATS_REGION"/>
    <property type="match status" value="1"/>
</dbReference>
<dbReference type="PANTHER" id="PTHR19878:SF8">
    <property type="entry name" value="AUTOPHAGY-RELATED 16, ISOFORM F"/>
    <property type="match status" value="1"/>
</dbReference>
<reference evidence="5 6" key="1">
    <citation type="journal article" date="2007" name="Proc. Natl. Acad. Sci. U.S.A.">
        <title>The tiny eukaryote Ostreococcus provides genomic insights into the paradox of plankton speciation.</title>
        <authorList>
            <person name="Palenik B."/>
            <person name="Grimwood J."/>
            <person name="Aerts A."/>
            <person name="Rouze P."/>
            <person name="Salamov A."/>
            <person name="Putnam N."/>
            <person name="Dupont C."/>
            <person name="Jorgensen R."/>
            <person name="Derelle E."/>
            <person name="Rombauts S."/>
            <person name="Zhou K."/>
            <person name="Otillar R."/>
            <person name="Merchant S.S."/>
            <person name="Podell S."/>
            <person name="Gaasterland T."/>
            <person name="Napoli C."/>
            <person name="Gendler K."/>
            <person name="Manuell A."/>
            <person name="Tai V."/>
            <person name="Vallon O."/>
            <person name="Piganeau G."/>
            <person name="Jancek S."/>
            <person name="Heijde M."/>
            <person name="Jabbari K."/>
            <person name="Bowler C."/>
            <person name="Lohr M."/>
            <person name="Robbens S."/>
            <person name="Werner G."/>
            <person name="Dubchak I."/>
            <person name="Pazour G.J."/>
            <person name="Ren Q."/>
            <person name="Paulsen I."/>
            <person name="Delwiche C."/>
            <person name="Schmutz J."/>
            <person name="Rokhsar D."/>
            <person name="Van de Peer Y."/>
            <person name="Moreau H."/>
            <person name="Grigoriev I.V."/>
        </authorList>
    </citation>
    <scope>NUCLEOTIDE SEQUENCE [LARGE SCALE GENOMIC DNA]</scope>
    <source>
        <strain evidence="5 6">CCE9901</strain>
    </source>
</reference>
<dbReference type="SMART" id="SM00320">
    <property type="entry name" value="WD40"/>
    <property type="match status" value="7"/>
</dbReference>
<keyword evidence="2" id="KW-0677">Repeat</keyword>
<dbReference type="InterPro" id="IPR045160">
    <property type="entry name" value="ATG16"/>
</dbReference>
<dbReference type="STRING" id="436017.A4S5N1"/>
<dbReference type="OMA" id="IIHLYSA"/>
<evidence type="ECO:0000256" key="3">
    <source>
        <dbReference type="PROSITE-ProRule" id="PRU00221"/>
    </source>
</evidence>
<feature type="repeat" description="WD" evidence="3">
    <location>
        <begin position="222"/>
        <end position="256"/>
    </location>
</feature>
<dbReference type="eggNOG" id="KOG0288">
    <property type="taxonomic scope" value="Eukaryota"/>
</dbReference>
<dbReference type="HOGENOM" id="CLU_000288_57_10_1"/>
<protein>
    <submittedName>
        <fullName evidence="5">Uncharacterized protein</fullName>
    </submittedName>
</protein>
<dbReference type="KEGG" id="olu:OSTLU_39442"/>
<dbReference type="Proteomes" id="UP000001568">
    <property type="component" value="Chromosome 12"/>
</dbReference>
<feature type="repeat" description="WD" evidence="3">
    <location>
        <begin position="173"/>
        <end position="215"/>
    </location>
</feature>
<evidence type="ECO:0000256" key="4">
    <source>
        <dbReference type="SAM" id="Coils"/>
    </source>
</evidence>
<keyword evidence="6" id="KW-1185">Reference proteome</keyword>
<feature type="repeat" description="WD" evidence="3">
    <location>
        <begin position="131"/>
        <end position="172"/>
    </location>
</feature>
<feature type="coiled-coil region" evidence="4">
    <location>
        <begin position="2"/>
        <end position="54"/>
    </location>
</feature>
<evidence type="ECO:0000313" key="6">
    <source>
        <dbReference type="Proteomes" id="UP000001568"/>
    </source>
</evidence>
<dbReference type="Pfam" id="PF00400">
    <property type="entry name" value="WD40"/>
    <property type="match status" value="5"/>
</dbReference>
<sequence length="376" mass="40731">MKNAVLGKVEKLEKENAELVERLMEMKTKEAEKMNEINDLYADLLRQKKSVELNARAESLAEASAASMKALSMSTVMSNVVPSKKRHILQSNKGGTHRVALSHDGFTVASAGEDKVIAMFDTNTGARTSELTGLLGAALDVTFSADDSLVLGTSTDCSLQLWDALTGRVRHRLTGHAQKVTSARISQIDAKRAISCSQDRNVKLWDLNRGHVTSSMLTSSGVYSVVFDANEQQAYSGHFDGAIRAWDLRAGNVARETKVHNGLITAVFDTPNQNEILTNSRDNTLKLVDIRTMDVVQTFSAPKYRVGTDWSNPCVSPDGQHIASGGADGALFIWRVQGGRLMTTLHGHDAVVATCAWNAAGVLASACKNGVCLLWE</sequence>
<dbReference type="RefSeq" id="XP_001420801.1">
    <property type="nucleotide sequence ID" value="XM_001420764.1"/>
</dbReference>
<dbReference type="AlphaFoldDB" id="A4S5N1"/>
<dbReference type="InterPro" id="IPR020472">
    <property type="entry name" value="WD40_PAC1"/>
</dbReference>
<gene>
    <name evidence="5" type="ORF">OSTLU_39442</name>
</gene>
<dbReference type="PROSITE" id="PS00678">
    <property type="entry name" value="WD_REPEATS_1"/>
    <property type="match status" value="2"/>
</dbReference>
<keyword evidence="1 3" id="KW-0853">WD repeat</keyword>
<dbReference type="InterPro" id="IPR001680">
    <property type="entry name" value="WD40_rpt"/>
</dbReference>
<dbReference type="Gramene" id="ABO99094">
    <property type="protein sequence ID" value="ABO99094"/>
    <property type="gene ID" value="OSTLU_39442"/>
</dbReference>
<dbReference type="GeneID" id="5004756"/>
<dbReference type="EMBL" id="CP000592">
    <property type="protein sequence ID" value="ABO99094.1"/>
    <property type="molecule type" value="Genomic_DNA"/>
</dbReference>
<accession>A4S5N1</accession>
<dbReference type="PRINTS" id="PR00320">
    <property type="entry name" value="GPROTEINBRPT"/>
</dbReference>
<dbReference type="InterPro" id="IPR019775">
    <property type="entry name" value="WD40_repeat_CS"/>
</dbReference>
<dbReference type="CDD" id="cd00200">
    <property type="entry name" value="WD40"/>
    <property type="match status" value="1"/>
</dbReference>
<evidence type="ECO:0000256" key="1">
    <source>
        <dbReference type="ARBA" id="ARBA00022574"/>
    </source>
</evidence>
<dbReference type="InterPro" id="IPR015943">
    <property type="entry name" value="WD40/YVTN_repeat-like_dom_sf"/>
</dbReference>
<dbReference type="PROSITE" id="PS50082">
    <property type="entry name" value="WD_REPEATS_2"/>
    <property type="match status" value="5"/>
</dbReference>
<evidence type="ECO:0000256" key="2">
    <source>
        <dbReference type="ARBA" id="ARBA00022737"/>
    </source>
</evidence>
<proteinExistence type="predicted"/>
<organism evidence="5 6">
    <name type="scientific">Ostreococcus lucimarinus (strain CCE9901)</name>
    <dbReference type="NCBI Taxonomy" id="436017"/>
    <lineage>
        <taxon>Eukaryota</taxon>
        <taxon>Viridiplantae</taxon>
        <taxon>Chlorophyta</taxon>
        <taxon>Mamiellophyceae</taxon>
        <taxon>Mamiellales</taxon>
        <taxon>Bathycoccaceae</taxon>
        <taxon>Ostreococcus</taxon>
    </lineage>
</organism>
<dbReference type="SUPFAM" id="SSF50978">
    <property type="entry name" value="WD40 repeat-like"/>
    <property type="match status" value="1"/>
</dbReference>
<name>A4S5N1_OSTLU</name>
<feature type="repeat" description="WD" evidence="3">
    <location>
        <begin position="257"/>
        <end position="298"/>
    </location>
</feature>
<dbReference type="InterPro" id="IPR036322">
    <property type="entry name" value="WD40_repeat_dom_sf"/>
</dbReference>
<dbReference type="PANTHER" id="PTHR19878">
    <property type="entry name" value="AUTOPHAGY PROTEIN 16-LIKE"/>
    <property type="match status" value="1"/>
</dbReference>
<dbReference type="OrthoDB" id="506888at2759"/>
<keyword evidence="4" id="KW-0175">Coiled coil</keyword>
<evidence type="ECO:0000313" key="5">
    <source>
        <dbReference type="EMBL" id="ABO99094.1"/>
    </source>
</evidence>